<proteinExistence type="inferred from homology"/>
<keyword evidence="1 5" id="KW-0285">Flavoprotein</keyword>
<evidence type="ECO:0000313" key="8">
    <source>
        <dbReference type="Proteomes" id="UP001629953"/>
    </source>
</evidence>
<organism evidence="7 8">
    <name type="scientific">Celerinatantimonas yamalensis</name>
    <dbReference type="NCBI Taxonomy" id="559956"/>
    <lineage>
        <taxon>Bacteria</taxon>
        <taxon>Pseudomonadati</taxon>
        <taxon>Pseudomonadota</taxon>
        <taxon>Gammaproteobacteria</taxon>
        <taxon>Celerinatantimonadaceae</taxon>
        <taxon>Celerinatantimonas</taxon>
    </lineage>
</organism>
<dbReference type="Pfam" id="PF00881">
    <property type="entry name" value="Nitroreductase"/>
    <property type="match status" value="1"/>
</dbReference>
<evidence type="ECO:0000256" key="5">
    <source>
        <dbReference type="HAMAP-Rule" id="MF_01204"/>
    </source>
</evidence>
<evidence type="ECO:0000259" key="6">
    <source>
        <dbReference type="Pfam" id="PF00881"/>
    </source>
</evidence>
<dbReference type="InterPro" id="IPR050461">
    <property type="entry name" value="Nitroreductase_HadB/RutE"/>
</dbReference>
<name>A0ABW9G579_9GAMM</name>
<keyword evidence="5" id="KW-0520">NAD</keyword>
<dbReference type="Gene3D" id="3.40.109.10">
    <property type="entry name" value="NADH Oxidase"/>
    <property type="match status" value="1"/>
</dbReference>
<evidence type="ECO:0000256" key="4">
    <source>
        <dbReference type="ARBA" id="ARBA00023002"/>
    </source>
</evidence>
<dbReference type="NCBIfam" id="NF003768">
    <property type="entry name" value="PRK05365.1"/>
    <property type="match status" value="1"/>
</dbReference>
<protein>
    <recommendedName>
        <fullName evidence="5">Putative NADH dehydrogenase/NAD(P)H nitroreductase ABUE30_06190</fullName>
        <ecNumber evidence="5">1.-.-.-</ecNumber>
    </recommendedName>
</protein>
<gene>
    <name evidence="7" type="ORF">ABUE30_06190</name>
</gene>
<evidence type="ECO:0000256" key="1">
    <source>
        <dbReference type="ARBA" id="ARBA00022630"/>
    </source>
</evidence>
<comment type="cofactor">
    <cofactor evidence="5">
        <name>FMN</name>
        <dbReference type="ChEBI" id="CHEBI:58210"/>
    </cofactor>
</comment>
<dbReference type="GO" id="GO:0035527">
    <property type="term" value="F:3-hydroxypropionate dehydrogenase (NADP+) activity"/>
    <property type="evidence" value="ECO:0007669"/>
    <property type="project" value="UniProtKB-EC"/>
</dbReference>
<feature type="domain" description="Nitroreductase" evidence="6">
    <location>
        <begin position="18"/>
        <end position="175"/>
    </location>
</feature>
<dbReference type="EC" id="1.-.-.-" evidence="5"/>
<keyword evidence="8" id="KW-1185">Reference proteome</keyword>
<comment type="caution">
    <text evidence="7">The sequence shown here is derived from an EMBL/GenBank/DDBJ whole genome shotgun (WGS) entry which is preliminary data.</text>
</comment>
<dbReference type="RefSeq" id="WP_408622843.1">
    <property type="nucleotide sequence ID" value="NZ_JBEQCT010000002.1"/>
</dbReference>
<dbReference type="HAMAP" id="MF_01204">
    <property type="entry name" value="Oxidoreductase_RutE_HadB"/>
    <property type="match status" value="1"/>
</dbReference>
<keyword evidence="4 5" id="KW-0560">Oxidoreductase</keyword>
<dbReference type="PANTHER" id="PTHR43543:SF1">
    <property type="entry name" value="MALONIC SEMIALDEHYDE REDUCTASE RUTE-RELATED"/>
    <property type="match status" value="1"/>
</dbReference>
<dbReference type="Proteomes" id="UP001629953">
    <property type="component" value="Unassembled WGS sequence"/>
</dbReference>
<dbReference type="PANTHER" id="PTHR43543">
    <property type="entry name" value="MALONIC SEMIALDEHYDE REDUCTASE RUTE-RELATED"/>
    <property type="match status" value="1"/>
</dbReference>
<dbReference type="InterPro" id="IPR023936">
    <property type="entry name" value="RutE-like"/>
</dbReference>
<dbReference type="SUPFAM" id="SSF55469">
    <property type="entry name" value="FMN-dependent nitroreductase-like"/>
    <property type="match status" value="1"/>
</dbReference>
<sequence length="197" mass="22182">MNTKLDTNALNQLFTEARTFNEFLDKDIPDELIKELYELMKWAPTSMNCQPGYYVVVKSVDAKEKLNKALAPGNQQKSMTAAATVIIASDTQFYNHLPEQFPAYPTAKEMFESNESFRDTTAFRNSSLQGAYFIMAARSLGLDCGPMSGFDNKIVDETFFADGRYQSNFIINIGYGDASKNYPRGPRLAFDDVVEIL</sequence>
<keyword evidence="3 5" id="KW-0521">NADP</keyword>
<dbReference type="InterPro" id="IPR029479">
    <property type="entry name" value="Nitroreductase"/>
</dbReference>
<evidence type="ECO:0000256" key="3">
    <source>
        <dbReference type="ARBA" id="ARBA00022857"/>
    </source>
</evidence>
<dbReference type="InterPro" id="IPR000415">
    <property type="entry name" value="Nitroreductase-like"/>
</dbReference>
<dbReference type="EMBL" id="JBEQCT010000002">
    <property type="protein sequence ID" value="MFM2484657.1"/>
    <property type="molecule type" value="Genomic_DNA"/>
</dbReference>
<evidence type="ECO:0000256" key="2">
    <source>
        <dbReference type="ARBA" id="ARBA00022643"/>
    </source>
</evidence>
<keyword evidence="2 5" id="KW-0288">FMN</keyword>
<accession>A0ABW9G579</accession>
<comment type="similarity">
    <text evidence="5">Belongs to the nitroreductase family. HadB/RutE subfamily.</text>
</comment>
<reference evidence="7 8" key="1">
    <citation type="journal article" date="2013" name="Int. J. Syst. Evol. Microbiol.">
        <title>Celerinatantimonas yamalensis sp. nov., a cold-adapted diazotrophic bacterium from a cold permafrost brine.</title>
        <authorList>
            <person name="Shcherbakova V."/>
            <person name="Chuvilskaya N."/>
            <person name="Rivkina E."/>
            <person name="Demidov N."/>
            <person name="Uchaeva V."/>
            <person name="Suetin S."/>
            <person name="Suzina N."/>
            <person name="Gilichinsky D."/>
        </authorList>
    </citation>
    <scope>NUCLEOTIDE SEQUENCE [LARGE SCALE GENOMIC DNA]</scope>
    <source>
        <strain evidence="7 8">C7</strain>
    </source>
</reference>
<evidence type="ECO:0000313" key="7">
    <source>
        <dbReference type="EMBL" id="MFM2484657.1"/>
    </source>
</evidence>
<dbReference type="CDD" id="cd02148">
    <property type="entry name" value="RutE-like"/>
    <property type="match status" value="1"/>
</dbReference>